<evidence type="ECO:0000313" key="2">
    <source>
        <dbReference type="EMBL" id="KAG5669143.1"/>
    </source>
</evidence>
<evidence type="ECO:0000256" key="1">
    <source>
        <dbReference type="SAM" id="MobiDB-lite"/>
    </source>
</evidence>
<accession>A0A9J6BHV1</accession>
<dbReference type="AlphaFoldDB" id="A0A9J6BHV1"/>
<feature type="region of interest" description="Disordered" evidence="1">
    <location>
        <begin position="37"/>
        <end position="232"/>
    </location>
</feature>
<keyword evidence="3" id="KW-1185">Reference proteome</keyword>
<protein>
    <submittedName>
        <fullName evidence="2">Uncharacterized protein</fullName>
    </submittedName>
</protein>
<feature type="compositionally biased region" description="Basic and acidic residues" evidence="1">
    <location>
        <begin position="103"/>
        <end position="230"/>
    </location>
</feature>
<dbReference type="EMBL" id="JADBJN010000004">
    <property type="protein sequence ID" value="KAG5669143.1"/>
    <property type="molecule type" value="Genomic_DNA"/>
</dbReference>
<organism evidence="2 3">
    <name type="scientific">Polypedilum vanderplanki</name>
    <name type="common">Sleeping chironomid midge</name>
    <dbReference type="NCBI Taxonomy" id="319348"/>
    <lineage>
        <taxon>Eukaryota</taxon>
        <taxon>Metazoa</taxon>
        <taxon>Ecdysozoa</taxon>
        <taxon>Arthropoda</taxon>
        <taxon>Hexapoda</taxon>
        <taxon>Insecta</taxon>
        <taxon>Pterygota</taxon>
        <taxon>Neoptera</taxon>
        <taxon>Endopterygota</taxon>
        <taxon>Diptera</taxon>
        <taxon>Nematocera</taxon>
        <taxon>Chironomoidea</taxon>
        <taxon>Chironomidae</taxon>
        <taxon>Chironominae</taxon>
        <taxon>Polypedilum</taxon>
        <taxon>Polypedilum</taxon>
    </lineage>
</organism>
<name>A0A9J6BHV1_POLVA</name>
<dbReference type="OrthoDB" id="10656188at2759"/>
<comment type="caution">
    <text evidence="2">The sequence shown here is derived from an EMBL/GenBank/DDBJ whole genome shotgun (WGS) entry which is preliminary data.</text>
</comment>
<evidence type="ECO:0000313" key="3">
    <source>
        <dbReference type="Proteomes" id="UP001107558"/>
    </source>
</evidence>
<proteinExistence type="predicted"/>
<sequence>MKQQAKSNAISLEANLLKNHITIIEDQKQLNVQIAIIERPETTERPDHDHRRPETTERPDHDHRRPETTERPDRDHRRPETTERPDHPNIDDQNVVKMCRRLARPETTERPDHDHRRPETTERPDRDHKRPETTERPDHPEHRRPETTERLDHDHRRPETTERPDRDHKRPETTERPDHPEHRRPETTERPDHDHRRPETTERPDHDHRRPETTERPDHPEHRRPERCEGAMKQQAREQCNQLRGKFIEESCRCIEISMPHIERPTTCIDYDEDELISTTKPCTCTCSPDCKRRKIILDVLLKAFYKDVYNRSCCQEGCKNCPNTQFPEGDSSDKTDLYEVLVKLFKPQNGDLEAGSVEVKGGEIDDVKKSKFAKAFKDAITNLEDVFNT</sequence>
<dbReference type="Proteomes" id="UP001107558">
    <property type="component" value="Chromosome 4"/>
</dbReference>
<feature type="compositionally biased region" description="Basic and acidic residues" evidence="1">
    <location>
        <begin position="38"/>
        <end position="90"/>
    </location>
</feature>
<reference evidence="2" key="1">
    <citation type="submission" date="2021-03" db="EMBL/GenBank/DDBJ databases">
        <title>Chromosome level genome of the anhydrobiotic midge Polypedilum vanderplanki.</title>
        <authorList>
            <person name="Yoshida Y."/>
            <person name="Kikawada T."/>
            <person name="Gusev O."/>
        </authorList>
    </citation>
    <scope>NUCLEOTIDE SEQUENCE</scope>
    <source>
        <strain evidence="2">NIAS01</strain>
        <tissue evidence="2">Whole body or cell culture</tissue>
    </source>
</reference>
<gene>
    <name evidence="2" type="ORF">PVAND_017038</name>
</gene>